<reference evidence="1 2" key="1">
    <citation type="journal article" date="2018" name="Sci. Rep.">
        <title>Genomic signatures of local adaptation to the degree of environmental predictability in rotifers.</title>
        <authorList>
            <person name="Franch-Gras L."/>
            <person name="Hahn C."/>
            <person name="Garcia-Roger E.M."/>
            <person name="Carmona M.J."/>
            <person name="Serra M."/>
            <person name="Gomez A."/>
        </authorList>
    </citation>
    <scope>NUCLEOTIDE SEQUENCE [LARGE SCALE GENOMIC DNA]</scope>
    <source>
        <strain evidence="1">HYR1</strain>
    </source>
</reference>
<dbReference type="OrthoDB" id="10180866at2759"/>
<organism evidence="1 2">
    <name type="scientific">Brachionus plicatilis</name>
    <name type="common">Marine rotifer</name>
    <name type="synonym">Brachionus muelleri</name>
    <dbReference type="NCBI Taxonomy" id="10195"/>
    <lineage>
        <taxon>Eukaryota</taxon>
        <taxon>Metazoa</taxon>
        <taxon>Spiralia</taxon>
        <taxon>Gnathifera</taxon>
        <taxon>Rotifera</taxon>
        <taxon>Eurotatoria</taxon>
        <taxon>Monogononta</taxon>
        <taxon>Pseudotrocha</taxon>
        <taxon>Ploima</taxon>
        <taxon>Brachionidae</taxon>
        <taxon>Brachionus</taxon>
    </lineage>
</organism>
<sequence>MIIGRGVHKKTKPSQPILPKQLTRIISNFDYEKSAIERPWENFTASYPDKYLILKIRFKYLMHIPDGQNEQRIELSATLGLRFAAARIN</sequence>
<dbReference type="EMBL" id="REGN01001377">
    <property type="protein sequence ID" value="RNA35046.1"/>
    <property type="molecule type" value="Genomic_DNA"/>
</dbReference>
<accession>A0A3M7SH07</accession>
<dbReference type="AlphaFoldDB" id="A0A3M7SH07"/>
<proteinExistence type="predicted"/>
<protein>
    <submittedName>
        <fullName evidence="1">Uncharacterized protein</fullName>
    </submittedName>
</protein>
<gene>
    <name evidence="1" type="ORF">BpHYR1_025681</name>
</gene>
<dbReference type="Proteomes" id="UP000276133">
    <property type="component" value="Unassembled WGS sequence"/>
</dbReference>
<comment type="caution">
    <text evidence="1">The sequence shown here is derived from an EMBL/GenBank/DDBJ whole genome shotgun (WGS) entry which is preliminary data.</text>
</comment>
<keyword evidence="2" id="KW-1185">Reference proteome</keyword>
<name>A0A3M7SH07_BRAPC</name>
<evidence type="ECO:0000313" key="2">
    <source>
        <dbReference type="Proteomes" id="UP000276133"/>
    </source>
</evidence>
<evidence type="ECO:0000313" key="1">
    <source>
        <dbReference type="EMBL" id="RNA35046.1"/>
    </source>
</evidence>